<dbReference type="GO" id="GO:0004518">
    <property type="term" value="F:nuclease activity"/>
    <property type="evidence" value="ECO:0007669"/>
    <property type="project" value="UniProtKB-KW"/>
</dbReference>
<keyword evidence="1" id="KW-0540">Nuclease</keyword>
<dbReference type="InterPro" id="IPR029060">
    <property type="entry name" value="PIN-like_dom_sf"/>
</dbReference>
<dbReference type="GO" id="GO:0016787">
    <property type="term" value="F:hydrolase activity"/>
    <property type="evidence" value="ECO:0007669"/>
    <property type="project" value="UniProtKB-KW"/>
</dbReference>
<dbReference type="Pfam" id="PF01850">
    <property type="entry name" value="PIN"/>
    <property type="match status" value="1"/>
</dbReference>
<evidence type="ECO:0000313" key="7">
    <source>
        <dbReference type="Proteomes" id="UP000460435"/>
    </source>
</evidence>
<name>A0A7K3M909_9ACTN</name>
<keyword evidence="2" id="KW-0479">Metal-binding</keyword>
<organism evidence="6 7">
    <name type="scientific">Phytoactinopolyspora mesophila</name>
    <dbReference type="NCBI Taxonomy" id="2650750"/>
    <lineage>
        <taxon>Bacteria</taxon>
        <taxon>Bacillati</taxon>
        <taxon>Actinomycetota</taxon>
        <taxon>Actinomycetes</taxon>
        <taxon>Jiangellales</taxon>
        <taxon>Jiangellaceae</taxon>
        <taxon>Phytoactinopolyspora</taxon>
    </lineage>
</organism>
<dbReference type="Proteomes" id="UP000460435">
    <property type="component" value="Unassembled WGS sequence"/>
</dbReference>
<dbReference type="InterPro" id="IPR002716">
    <property type="entry name" value="PIN_dom"/>
</dbReference>
<keyword evidence="7" id="KW-1185">Reference proteome</keyword>
<evidence type="ECO:0000313" key="6">
    <source>
        <dbReference type="EMBL" id="NDL59457.1"/>
    </source>
</evidence>
<evidence type="ECO:0000256" key="2">
    <source>
        <dbReference type="ARBA" id="ARBA00022723"/>
    </source>
</evidence>
<evidence type="ECO:0000256" key="3">
    <source>
        <dbReference type="ARBA" id="ARBA00022801"/>
    </source>
</evidence>
<keyword evidence="3" id="KW-0378">Hydrolase</keyword>
<evidence type="ECO:0000259" key="5">
    <source>
        <dbReference type="Pfam" id="PF01850"/>
    </source>
</evidence>
<proteinExistence type="predicted"/>
<sequence>MQVLLDTHTLLWWFTDSPHLPTSARDVIGNESNDVFVSAASAWEIATKQRLGKLDEVPQAAERFAELTAADGFVHLPITYLHSLRAAGYDTTHRDPFDRMLAAQSELEKLPLISKDPAFEQFGVSTLW</sequence>
<keyword evidence="4" id="KW-0460">Magnesium</keyword>
<dbReference type="AlphaFoldDB" id="A0A7K3M909"/>
<dbReference type="InterPro" id="IPR052919">
    <property type="entry name" value="TA_system_RNase"/>
</dbReference>
<comment type="caution">
    <text evidence="6">The sequence shown here is derived from an EMBL/GenBank/DDBJ whole genome shotgun (WGS) entry which is preliminary data.</text>
</comment>
<dbReference type="CDD" id="cd09872">
    <property type="entry name" value="PIN_Sll0205-like"/>
    <property type="match status" value="1"/>
</dbReference>
<dbReference type="GO" id="GO:0046872">
    <property type="term" value="F:metal ion binding"/>
    <property type="evidence" value="ECO:0007669"/>
    <property type="project" value="UniProtKB-KW"/>
</dbReference>
<dbReference type="SUPFAM" id="SSF88723">
    <property type="entry name" value="PIN domain-like"/>
    <property type="match status" value="1"/>
</dbReference>
<dbReference type="PANTHER" id="PTHR36173">
    <property type="entry name" value="RIBONUCLEASE VAPC16-RELATED"/>
    <property type="match status" value="1"/>
</dbReference>
<accession>A0A7K3M909</accession>
<dbReference type="PANTHER" id="PTHR36173:SF2">
    <property type="entry name" value="RIBONUCLEASE VAPC16"/>
    <property type="match status" value="1"/>
</dbReference>
<gene>
    <name evidence="6" type="ORF">F7O44_20500</name>
</gene>
<protein>
    <submittedName>
        <fullName evidence="6">PIN domain-containing protein</fullName>
    </submittedName>
</protein>
<dbReference type="Gene3D" id="3.40.50.1010">
    <property type="entry name" value="5'-nuclease"/>
    <property type="match status" value="1"/>
</dbReference>
<evidence type="ECO:0000256" key="1">
    <source>
        <dbReference type="ARBA" id="ARBA00022722"/>
    </source>
</evidence>
<feature type="domain" description="PIN" evidence="5">
    <location>
        <begin position="3"/>
        <end position="122"/>
    </location>
</feature>
<reference evidence="6 7" key="1">
    <citation type="submission" date="2019-11" db="EMBL/GenBank/DDBJ databases">
        <authorList>
            <person name="Li X.-J."/>
            <person name="Feng X.-M."/>
        </authorList>
    </citation>
    <scope>NUCLEOTIDE SEQUENCE [LARGE SCALE GENOMIC DNA]</scope>
    <source>
        <strain evidence="6 7">XMNu-373</strain>
    </source>
</reference>
<dbReference type="RefSeq" id="WP_162452240.1">
    <property type="nucleotide sequence ID" value="NZ_WLZY01000007.1"/>
</dbReference>
<evidence type="ECO:0000256" key="4">
    <source>
        <dbReference type="ARBA" id="ARBA00022842"/>
    </source>
</evidence>
<dbReference type="InterPro" id="IPR041705">
    <property type="entry name" value="PIN_Sll0205"/>
</dbReference>
<dbReference type="EMBL" id="WLZY01000007">
    <property type="protein sequence ID" value="NDL59457.1"/>
    <property type="molecule type" value="Genomic_DNA"/>
</dbReference>